<dbReference type="OMA" id="EDFLIMR"/>
<comment type="similarity">
    <text evidence="1 6">Belongs to the GroES chaperonin family.</text>
</comment>
<evidence type="ECO:0000256" key="6">
    <source>
        <dbReference type="RuleBase" id="RU003479"/>
    </source>
</evidence>
<dbReference type="GO" id="GO:0044183">
    <property type="term" value="F:protein folding chaperone"/>
    <property type="evidence" value="ECO:0007669"/>
    <property type="project" value="InterPro"/>
</dbReference>
<dbReference type="RefSeq" id="XP_018022648.1">
    <property type="nucleotide sequence ID" value="XM_018167159.2"/>
</dbReference>
<dbReference type="PANTHER" id="PTHR10772:SF0">
    <property type="entry name" value="10 KDA HEAT SHOCK PROTEIN, MITOCHONDRIAL"/>
    <property type="match status" value="1"/>
</dbReference>
<dbReference type="FunFam" id="2.30.33.40:FF:000002">
    <property type="entry name" value="10 kDa chaperonin, mitochondrial"/>
    <property type="match status" value="1"/>
</dbReference>
<dbReference type="GeneID" id="108678700"/>
<evidence type="ECO:0000256" key="4">
    <source>
        <dbReference type="ARBA" id="ARBA00029976"/>
    </source>
</evidence>
<dbReference type="SUPFAM" id="SSF50129">
    <property type="entry name" value="GroES-like"/>
    <property type="match status" value="1"/>
</dbReference>
<dbReference type="GO" id="GO:0005524">
    <property type="term" value="F:ATP binding"/>
    <property type="evidence" value="ECO:0007669"/>
    <property type="project" value="InterPro"/>
</dbReference>
<dbReference type="InterPro" id="IPR037124">
    <property type="entry name" value="Chaperonin_GroES_sf"/>
</dbReference>
<dbReference type="Gene3D" id="2.30.33.40">
    <property type="entry name" value="GroES chaperonin"/>
    <property type="match status" value="1"/>
</dbReference>
<evidence type="ECO:0000256" key="2">
    <source>
        <dbReference type="ARBA" id="ARBA00018842"/>
    </source>
</evidence>
<gene>
    <name evidence="8" type="primary">LOC108678700</name>
</gene>
<keyword evidence="8" id="KW-0346">Stress response</keyword>
<dbReference type="KEGG" id="hazt:108678700"/>
<dbReference type="InterPro" id="IPR011032">
    <property type="entry name" value="GroES-like_sf"/>
</dbReference>
<dbReference type="PRINTS" id="PR00297">
    <property type="entry name" value="CHAPERONIN10"/>
</dbReference>
<evidence type="ECO:0000256" key="5">
    <source>
        <dbReference type="ARBA" id="ARBA00031971"/>
    </source>
</evidence>
<dbReference type="InterPro" id="IPR020818">
    <property type="entry name" value="Chaperonin_GroES"/>
</dbReference>
<evidence type="ECO:0000313" key="8">
    <source>
        <dbReference type="RefSeq" id="XP_018022648.1"/>
    </source>
</evidence>
<proteinExistence type="inferred from homology"/>
<dbReference type="SMART" id="SM00883">
    <property type="entry name" value="Cpn10"/>
    <property type="match status" value="1"/>
</dbReference>
<dbReference type="GO" id="GO:0051082">
    <property type="term" value="F:unfolded protein binding"/>
    <property type="evidence" value="ECO:0007669"/>
    <property type="project" value="TreeGrafter"/>
</dbReference>
<name>A0A8B7P9B9_HYAAZ</name>
<dbReference type="HAMAP" id="MF_00580">
    <property type="entry name" value="CH10"/>
    <property type="match status" value="1"/>
</dbReference>
<keyword evidence="7" id="KW-1185">Reference proteome</keyword>
<protein>
    <recommendedName>
        <fullName evidence="2">10 kDa heat shock protein, mitochondrial</fullName>
    </recommendedName>
    <alternativeName>
        <fullName evidence="4">10 kDa chaperonin</fullName>
    </alternativeName>
    <alternativeName>
        <fullName evidence="5">Chaperonin 10</fullName>
    </alternativeName>
</protein>
<keyword evidence="3 6" id="KW-0143">Chaperone</keyword>
<organism evidence="7 8">
    <name type="scientific">Hyalella azteca</name>
    <name type="common">Amphipod</name>
    <dbReference type="NCBI Taxonomy" id="294128"/>
    <lineage>
        <taxon>Eukaryota</taxon>
        <taxon>Metazoa</taxon>
        <taxon>Ecdysozoa</taxon>
        <taxon>Arthropoda</taxon>
        <taxon>Crustacea</taxon>
        <taxon>Multicrustacea</taxon>
        <taxon>Malacostraca</taxon>
        <taxon>Eumalacostraca</taxon>
        <taxon>Peracarida</taxon>
        <taxon>Amphipoda</taxon>
        <taxon>Senticaudata</taxon>
        <taxon>Talitrida</taxon>
        <taxon>Talitroidea</taxon>
        <taxon>Hyalellidae</taxon>
        <taxon>Hyalella</taxon>
    </lineage>
</organism>
<dbReference type="GO" id="GO:0005759">
    <property type="term" value="C:mitochondrial matrix"/>
    <property type="evidence" value="ECO:0007669"/>
    <property type="project" value="TreeGrafter"/>
</dbReference>
<dbReference type="CDD" id="cd00320">
    <property type="entry name" value="cpn10"/>
    <property type="match status" value="1"/>
</dbReference>
<dbReference type="GO" id="GO:0046872">
    <property type="term" value="F:metal ion binding"/>
    <property type="evidence" value="ECO:0007669"/>
    <property type="project" value="TreeGrafter"/>
</dbReference>
<accession>A0A8B7P9B9</accession>
<dbReference type="PANTHER" id="PTHR10772">
    <property type="entry name" value="10 KDA HEAT SHOCK PROTEIN"/>
    <property type="match status" value="1"/>
</dbReference>
<dbReference type="Pfam" id="PF00166">
    <property type="entry name" value="Cpn10"/>
    <property type="match status" value="1"/>
</dbReference>
<reference evidence="8" key="1">
    <citation type="submission" date="2025-08" db="UniProtKB">
        <authorList>
            <consortium name="RefSeq"/>
        </authorList>
    </citation>
    <scope>IDENTIFICATION</scope>
    <source>
        <tissue evidence="8">Whole organism</tissue>
    </source>
</reference>
<evidence type="ECO:0000256" key="3">
    <source>
        <dbReference type="ARBA" id="ARBA00023186"/>
    </source>
</evidence>
<evidence type="ECO:0000313" key="7">
    <source>
        <dbReference type="Proteomes" id="UP000694843"/>
    </source>
</evidence>
<dbReference type="GO" id="GO:0051087">
    <property type="term" value="F:protein-folding chaperone binding"/>
    <property type="evidence" value="ECO:0007669"/>
    <property type="project" value="TreeGrafter"/>
</dbReference>
<evidence type="ECO:0000256" key="1">
    <source>
        <dbReference type="ARBA" id="ARBA00006975"/>
    </source>
</evidence>
<dbReference type="Proteomes" id="UP000694843">
    <property type="component" value="Unplaced"/>
</dbReference>
<sequence length="102" mass="11116">MSGALKRFLPLFDRVLVQRATPITKTKAGILIPEASQKKELTATVVAVGPGARTETGGTVAPAVQVGDEVFLPEFGGTKIMLEDKEYFLYRDSDFLAKFKPE</sequence>
<dbReference type="OrthoDB" id="184876at2759"/>
<dbReference type="AlphaFoldDB" id="A0A8B7P9B9"/>